<dbReference type="Proteomes" id="UP001266357">
    <property type="component" value="Unassembled WGS sequence"/>
</dbReference>
<dbReference type="Pfam" id="PF13202">
    <property type="entry name" value="EF-hand_5"/>
    <property type="match status" value="1"/>
</dbReference>
<dbReference type="InterPro" id="IPR011992">
    <property type="entry name" value="EF-hand-dom_pair"/>
</dbReference>
<dbReference type="RefSeq" id="WP_311578504.1">
    <property type="nucleotide sequence ID" value="NZ_JAVRIF010000002.1"/>
</dbReference>
<keyword evidence="1" id="KW-0732">Signal</keyword>
<dbReference type="Gene3D" id="1.10.238.10">
    <property type="entry name" value="EF-hand"/>
    <property type="match status" value="1"/>
</dbReference>
<dbReference type="PROSITE" id="PS50222">
    <property type="entry name" value="EF_HAND_2"/>
    <property type="match status" value="1"/>
</dbReference>
<evidence type="ECO:0000313" key="4">
    <source>
        <dbReference type="Proteomes" id="UP001266357"/>
    </source>
</evidence>
<dbReference type="InterPro" id="IPR002048">
    <property type="entry name" value="EF_hand_dom"/>
</dbReference>
<feature type="chain" id="PRO_5047179591" evidence="1">
    <location>
        <begin position="26"/>
        <end position="115"/>
    </location>
</feature>
<accession>A0ABU2ZYS4</accession>
<evidence type="ECO:0000259" key="2">
    <source>
        <dbReference type="PROSITE" id="PS50222"/>
    </source>
</evidence>
<gene>
    <name evidence="3" type="ORF">RM573_05640</name>
</gene>
<evidence type="ECO:0000256" key="1">
    <source>
        <dbReference type="SAM" id="SignalP"/>
    </source>
</evidence>
<name>A0ABU2ZYS4_9GAMM</name>
<organism evidence="3 4">
    <name type="scientific">Thalassotalea castellviae</name>
    <dbReference type="NCBI Taxonomy" id="3075612"/>
    <lineage>
        <taxon>Bacteria</taxon>
        <taxon>Pseudomonadati</taxon>
        <taxon>Pseudomonadota</taxon>
        <taxon>Gammaproteobacteria</taxon>
        <taxon>Alteromonadales</taxon>
        <taxon>Colwelliaceae</taxon>
        <taxon>Thalassotalea</taxon>
    </lineage>
</organism>
<reference evidence="3 4" key="1">
    <citation type="submission" date="2023-09" db="EMBL/GenBank/DDBJ databases">
        <authorList>
            <person name="Rey-Velasco X."/>
        </authorList>
    </citation>
    <scope>NUCLEOTIDE SEQUENCE [LARGE SCALE GENOMIC DNA]</scope>
    <source>
        <strain evidence="3 4">W431</strain>
    </source>
</reference>
<evidence type="ECO:0000313" key="3">
    <source>
        <dbReference type="EMBL" id="MDT0603070.1"/>
    </source>
</evidence>
<dbReference type="SUPFAM" id="SSF47473">
    <property type="entry name" value="EF-hand"/>
    <property type="match status" value="1"/>
</dbReference>
<keyword evidence="4" id="KW-1185">Reference proteome</keyword>
<comment type="caution">
    <text evidence="3">The sequence shown here is derived from an EMBL/GenBank/DDBJ whole genome shotgun (WGS) entry which is preliminary data.</text>
</comment>
<feature type="signal peptide" evidence="1">
    <location>
        <begin position="1"/>
        <end position="25"/>
    </location>
</feature>
<dbReference type="EMBL" id="JAVRIF010000002">
    <property type="protein sequence ID" value="MDT0603070.1"/>
    <property type="molecule type" value="Genomic_DNA"/>
</dbReference>
<feature type="domain" description="EF-hand" evidence="2">
    <location>
        <begin position="82"/>
        <end position="115"/>
    </location>
</feature>
<proteinExistence type="predicted"/>
<sequence>MNTISLKKVTAVVLTCAIGSYVAHANEGDAKLAVNNDMKAAVKTSEVKVISETKAPSKFASLVEKFDVNKDGLLSKAEIQSSKSEKLVALFAKMDLNTDSGISEAEFNQYIAQVK</sequence>
<protein>
    <submittedName>
        <fullName evidence="3">EF-hand domain-containing protein</fullName>
    </submittedName>
</protein>